<dbReference type="Proteomes" id="UP000321199">
    <property type="component" value="Chromosome"/>
</dbReference>
<dbReference type="KEGG" id="cof:FOZ74_14405"/>
<dbReference type="AlphaFoldDB" id="A0A5B8RX34"/>
<dbReference type="EMBL" id="CP042344">
    <property type="protein sequence ID" value="QEA14121.1"/>
    <property type="molecule type" value="Genomic_DNA"/>
</dbReference>
<name>A0A5B8RX34_9BURK</name>
<gene>
    <name evidence="1" type="ORF">FOZ74_14405</name>
</gene>
<protein>
    <submittedName>
        <fullName evidence="1">Uncharacterized protein</fullName>
    </submittedName>
</protein>
<sequence>MLEAAEDTALGRVQVSAARGQPLAWLDAVHRIASAALTPARCVLHMTATPGAPDEGVPWFIRYAARSAKVAGASVGFA</sequence>
<evidence type="ECO:0000313" key="2">
    <source>
        <dbReference type="Proteomes" id="UP000321199"/>
    </source>
</evidence>
<evidence type="ECO:0000313" key="1">
    <source>
        <dbReference type="EMBL" id="QEA14121.1"/>
    </source>
</evidence>
<reference evidence="1 2" key="1">
    <citation type="submission" date="2019-07" db="EMBL/GenBank/DDBJ databases">
        <title>Complete genome sequence of Comamonas sp. NLF 7-7 isolated from livestock.</title>
        <authorList>
            <person name="Kim D.H."/>
            <person name="Kim J.G."/>
        </authorList>
    </citation>
    <scope>NUCLEOTIDE SEQUENCE [LARGE SCALE GENOMIC DNA]</scope>
    <source>
        <strain evidence="1 2">NLF 7-7</strain>
    </source>
</reference>
<dbReference type="RefSeq" id="WP_146913702.1">
    <property type="nucleotide sequence ID" value="NZ_CP042344.1"/>
</dbReference>
<accession>A0A5B8RX34</accession>
<organism evidence="1 2">
    <name type="scientific">Comamonas flocculans</name>
    <dbReference type="NCBI Taxonomy" id="2597701"/>
    <lineage>
        <taxon>Bacteria</taxon>
        <taxon>Pseudomonadati</taxon>
        <taxon>Pseudomonadota</taxon>
        <taxon>Betaproteobacteria</taxon>
        <taxon>Burkholderiales</taxon>
        <taxon>Comamonadaceae</taxon>
        <taxon>Comamonas</taxon>
    </lineage>
</organism>
<keyword evidence="2" id="KW-1185">Reference proteome</keyword>
<proteinExistence type="predicted"/>